<comment type="caution">
    <text evidence="1">The sequence shown here is derived from an EMBL/GenBank/DDBJ whole genome shotgun (WGS) entry which is preliminary data.</text>
</comment>
<accession>X1TK44</accession>
<gene>
    <name evidence="1" type="ORF">S12H4_15709</name>
</gene>
<proteinExistence type="predicted"/>
<sequence>MSKLDQFVGNILTKEEKKYRMARLKQTIADDNFDMRIDRELIPFLEKINFFPFIVTTQSCCGHGKKTDQKAHFDFRSMLSEKDTIDFLLRPMSEFEGVTVELMLETKKCRYCLWLDNERWKEQIEFFISLLKTIPKELIK</sequence>
<organism evidence="1">
    <name type="scientific">marine sediment metagenome</name>
    <dbReference type="NCBI Taxonomy" id="412755"/>
    <lineage>
        <taxon>unclassified sequences</taxon>
        <taxon>metagenomes</taxon>
        <taxon>ecological metagenomes</taxon>
    </lineage>
</organism>
<name>X1TK44_9ZZZZ</name>
<dbReference type="EMBL" id="BARW01007562">
    <property type="protein sequence ID" value="GAI87945.1"/>
    <property type="molecule type" value="Genomic_DNA"/>
</dbReference>
<evidence type="ECO:0000313" key="1">
    <source>
        <dbReference type="EMBL" id="GAI87945.1"/>
    </source>
</evidence>
<protein>
    <submittedName>
        <fullName evidence="1">Uncharacterized protein</fullName>
    </submittedName>
</protein>
<dbReference type="AlphaFoldDB" id="X1TK44"/>
<reference evidence="1" key="1">
    <citation type="journal article" date="2014" name="Front. Microbiol.">
        <title>High frequency of phylogenetically diverse reductive dehalogenase-homologous genes in deep subseafloor sedimentary metagenomes.</title>
        <authorList>
            <person name="Kawai M."/>
            <person name="Futagami T."/>
            <person name="Toyoda A."/>
            <person name="Takaki Y."/>
            <person name="Nishi S."/>
            <person name="Hori S."/>
            <person name="Arai W."/>
            <person name="Tsubouchi T."/>
            <person name="Morono Y."/>
            <person name="Uchiyama I."/>
            <person name="Ito T."/>
            <person name="Fujiyama A."/>
            <person name="Inagaki F."/>
            <person name="Takami H."/>
        </authorList>
    </citation>
    <scope>NUCLEOTIDE SEQUENCE</scope>
    <source>
        <strain evidence="1">Expedition CK06-06</strain>
    </source>
</reference>